<dbReference type="InterPro" id="IPR014710">
    <property type="entry name" value="RmlC-like_jellyroll"/>
</dbReference>
<dbReference type="GO" id="GO:0005829">
    <property type="term" value="C:cytosol"/>
    <property type="evidence" value="ECO:0007669"/>
    <property type="project" value="TreeGrafter"/>
</dbReference>
<dbReference type="OrthoDB" id="8969464at2"/>
<dbReference type="Pfam" id="PF13545">
    <property type="entry name" value="HTH_Crp_2"/>
    <property type="match status" value="1"/>
</dbReference>
<evidence type="ECO:0000256" key="1">
    <source>
        <dbReference type="ARBA" id="ARBA00023015"/>
    </source>
</evidence>
<accession>A0A4R3N588</accession>
<dbReference type="PANTHER" id="PTHR24567">
    <property type="entry name" value="CRP FAMILY TRANSCRIPTIONAL REGULATORY PROTEIN"/>
    <property type="match status" value="1"/>
</dbReference>
<keyword evidence="1" id="KW-0805">Transcription regulation</keyword>
<gene>
    <name evidence="5" type="ORF">EDC35_103362</name>
</gene>
<dbReference type="PROSITE" id="PS51063">
    <property type="entry name" value="HTH_CRP_2"/>
    <property type="match status" value="1"/>
</dbReference>
<dbReference type="InterPro" id="IPR018490">
    <property type="entry name" value="cNMP-bd_dom_sf"/>
</dbReference>
<organism evidence="5 6">
    <name type="scientific">Thiobaca trueperi</name>
    <dbReference type="NCBI Taxonomy" id="127458"/>
    <lineage>
        <taxon>Bacteria</taxon>
        <taxon>Pseudomonadati</taxon>
        <taxon>Pseudomonadota</taxon>
        <taxon>Gammaproteobacteria</taxon>
        <taxon>Chromatiales</taxon>
        <taxon>Chromatiaceae</taxon>
        <taxon>Thiobaca</taxon>
    </lineage>
</organism>
<dbReference type="InterPro" id="IPR012318">
    <property type="entry name" value="HTH_CRP"/>
</dbReference>
<dbReference type="GO" id="GO:0003677">
    <property type="term" value="F:DNA binding"/>
    <property type="evidence" value="ECO:0007669"/>
    <property type="project" value="UniProtKB-KW"/>
</dbReference>
<dbReference type="InterPro" id="IPR050397">
    <property type="entry name" value="Env_Response_Regulators"/>
</dbReference>
<reference evidence="5 6" key="1">
    <citation type="submission" date="2019-03" db="EMBL/GenBank/DDBJ databases">
        <title>Genomic Encyclopedia of Type Strains, Phase IV (KMG-IV): sequencing the most valuable type-strain genomes for metagenomic binning, comparative biology and taxonomic classification.</title>
        <authorList>
            <person name="Goeker M."/>
        </authorList>
    </citation>
    <scope>NUCLEOTIDE SEQUENCE [LARGE SCALE GENOMIC DNA]</scope>
    <source>
        <strain evidence="5 6">DSM 13587</strain>
    </source>
</reference>
<keyword evidence="3" id="KW-0804">Transcription</keyword>
<name>A0A4R3N588_9GAMM</name>
<comment type="caution">
    <text evidence="5">The sequence shown here is derived from an EMBL/GenBank/DDBJ whole genome shotgun (WGS) entry which is preliminary data.</text>
</comment>
<dbReference type="GO" id="GO:0003700">
    <property type="term" value="F:DNA-binding transcription factor activity"/>
    <property type="evidence" value="ECO:0007669"/>
    <property type="project" value="TreeGrafter"/>
</dbReference>
<protein>
    <submittedName>
        <fullName evidence="5">CRP-like cAMP-binding protein</fullName>
    </submittedName>
</protein>
<keyword evidence="2" id="KW-0238">DNA-binding</keyword>
<keyword evidence="6" id="KW-1185">Reference proteome</keyword>
<sequence>MLSVKNPVLFVNRLLAILPSDDRRWILGHCEPVELHLAEVISEPGERIRYVYFPTDSFVSMLTSPDDHAGLEVRLVGNEGMIGTPLILGVEVTLLRTFVQGAGPAWRMTPERFGDALRESSALRTTLNRYLFVLTSEVERMVACTRFHVLEARLARWLLMTQDRAHSDHLHITHEFLASILGVRRVGVTKAASALQQRRLIQYQRGNIAILDRAGLIDAACGCYGTSEAMYDRIMG</sequence>
<evidence type="ECO:0000259" key="4">
    <source>
        <dbReference type="PROSITE" id="PS51063"/>
    </source>
</evidence>
<dbReference type="Gene3D" id="2.60.120.10">
    <property type="entry name" value="Jelly Rolls"/>
    <property type="match status" value="1"/>
</dbReference>
<evidence type="ECO:0000256" key="3">
    <source>
        <dbReference type="ARBA" id="ARBA00023163"/>
    </source>
</evidence>
<dbReference type="SUPFAM" id="SSF51206">
    <property type="entry name" value="cAMP-binding domain-like"/>
    <property type="match status" value="1"/>
</dbReference>
<dbReference type="Proteomes" id="UP000295717">
    <property type="component" value="Unassembled WGS sequence"/>
</dbReference>
<evidence type="ECO:0000313" key="6">
    <source>
        <dbReference type="Proteomes" id="UP000295717"/>
    </source>
</evidence>
<dbReference type="EMBL" id="SMAO01000003">
    <property type="protein sequence ID" value="TCT22263.1"/>
    <property type="molecule type" value="Genomic_DNA"/>
</dbReference>
<feature type="domain" description="HTH crp-type" evidence="4">
    <location>
        <begin position="148"/>
        <end position="214"/>
    </location>
</feature>
<dbReference type="InterPro" id="IPR036390">
    <property type="entry name" value="WH_DNA-bd_sf"/>
</dbReference>
<dbReference type="PANTHER" id="PTHR24567:SF74">
    <property type="entry name" value="HTH-TYPE TRANSCRIPTIONAL REGULATOR ARCR"/>
    <property type="match status" value="1"/>
</dbReference>
<dbReference type="SUPFAM" id="SSF46785">
    <property type="entry name" value="Winged helix' DNA-binding domain"/>
    <property type="match status" value="1"/>
</dbReference>
<proteinExistence type="predicted"/>
<evidence type="ECO:0000313" key="5">
    <source>
        <dbReference type="EMBL" id="TCT22263.1"/>
    </source>
</evidence>
<dbReference type="AlphaFoldDB" id="A0A4R3N588"/>
<evidence type="ECO:0000256" key="2">
    <source>
        <dbReference type="ARBA" id="ARBA00023125"/>
    </source>
</evidence>